<keyword evidence="3" id="KW-1185">Reference proteome</keyword>
<protein>
    <submittedName>
        <fullName evidence="2">Uncharacterized protein</fullName>
    </submittedName>
</protein>
<feature type="region of interest" description="Disordered" evidence="1">
    <location>
        <begin position="79"/>
        <end position="155"/>
    </location>
</feature>
<evidence type="ECO:0000256" key="1">
    <source>
        <dbReference type="SAM" id="MobiDB-lite"/>
    </source>
</evidence>
<dbReference type="AlphaFoldDB" id="A0AAV4MG50"/>
<dbReference type="Proteomes" id="UP001054945">
    <property type="component" value="Unassembled WGS sequence"/>
</dbReference>
<feature type="compositionally biased region" description="Basic and acidic residues" evidence="1">
    <location>
        <begin position="135"/>
        <end position="145"/>
    </location>
</feature>
<proteinExistence type="predicted"/>
<evidence type="ECO:0000313" key="3">
    <source>
        <dbReference type="Proteomes" id="UP001054945"/>
    </source>
</evidence>
<accession>A0AAV4MG50</accession>
<evidence type="ECO:0000313" key="2">
    <source>
        <dbReference type="EMBL" id="GIX70820.1"/>
    </source>
</evidence>
<sequence>MSEVEQQSICTVQEGICLTTLDTSRMNSHFRINSLRNAACVDNNDRERHHHRRAKINRRRSSKDVKSLVKHRCTQTKHEIRTASARVAPNATERSHHHPRNARPPTSPSELRWNVLSEHPSRSNGGPLVVASMSGDRERRQKFPDESLPPPNPRSDCCFTGLLGFALAKRYSP</sequence>
<reference evidence="2 3" key="1">
    <citation type="submission" date="2021-06" db="EMBL/GenBank/DDBJ databases">
        <title>Caerostris extrusa draft genome.</title>
        <authorList>
            <person name="Kono N."/>
            <person name="Arakawa K."/>
        </authorList>
    </citation>
    <scope>NUCLEOTIDE SEQUENCE [LARGE SCALE GENOMIC DNA]</scope>
</reference>
<feature type="compositionally biased region" description="Basic residues" evidence="1">
    <location>
        <begin position="48"/>
        <end position="61"/>
    </location>
</feature>
<feature type="region of interest" description="Disordered" evidence="1">
    <location>
        <begin position="43"/>
        <end position="67"/>
    </location>
</feature>
<dbReference type="EMBL" id="BPLR01019701">
    <property type="protein sequence ID" value="GIX70820.1"/>
    <property type="molecule type" value="Genomic_DNA"/>
</dbReference>
<organism evidence="2 3">
    <name type="scientific">Caerostris extrusa</name>
    <name type="common">Bark spider</name>
    <name type="synonym">Caerostris bankana</name>
    <dbReference type="NCBI Taxonomy" id="172846"/>
    <lineage>
        <taxon>Eukaryota</taxon>
        <taxon>Metazoa</taxon>
        <taxon>Ecdysozoa</taxon>
        <taxon>Arthropoda</taxon>
        <taxon>Chelicerata</taxon>
        <taxon>Arachnida</taxon>
        <taxon>Araneae</taxon>
        <taxon>Araneomorphae</taxon>
        <taxon>Entelegynae</taxon>
        <taxon>Araneoidea</taxon>
        <taxon>Araneidae</taxon>
        <taxon>Caerostris</taxon>
    </lineage>
</organism>
<name>A0AAV4MG50_CAEEX</name>
<gene>
    <name evidence="2" type="ORF">CEXT_297081</name>
</gene>
<comment type="caution">
    <text evidence="2">The sequence shown here is derived from an EMBL/GenBank/DDBJ whole genome shotgun (WGS) entry which is preliminary data.</text>
</comment>